<name>A0ABN1MGF5_9FLAO</name>
<protein>
    <submittedName>
        <fullName evidence="1">Uncharacterized protein</fullName>
    </submittedName>
</protein>
<evidence type="ECO:0000313" key="1">
    <source>
        <dbReference type="EMBL" id="GAA0872250.1"/>
    </source>
</evidence>
<evidence type="ECO:0000313" key="2">
    <source>
        <dbReference type="Proteomes" id="UP001500507"/>
    </source>
</evidence>
<accession>A0ABN1MGF5</accession>
<comment type="caution">
    <text evidence="1">The sequence shown here is derived from an EMBL/GenBank/DDBJ whole genome shotgun (WGS) entry which is preliminary data.</text>
</comment>
<keyword evidence="2" id="KW-1185">Reference proteome</keyword>
<dbReference type="PROSITE" id="PS51257">
    <property type="entry name" value="PROKAR_LIPOPROTEIN"/>
    <property type="match status" value="1"/>
</dbReference>
<reference evidence="1 2" key="1">
    <citation type="journal article" date="2019" name="Int. J. Syst. Evol. Microbiol.">
        <title>The Global Catalogue of Microorganisms (GCM) 10K type strain sequencing project: providing services to taxonomists for standard genome sequencing and annotation.</title>
        <authorList>
            <consortium name="The Broad Institute Genomics Platform"/>
            <consortium name="The Broad Institute Genome Sequencing Center for Infectious Disease"/>
            <person name="Wu L."/>
            <person name="Ma J."/>
        </authorList>
    </citation>
    <scope>NUCLEOTIDE SEQUENCE [LARGE SCALE GENOMIC DNA]</scope>
    <source>
        <strain evidence="1 2">JCM 16082</strain>
    </source>
</reference>
<dbReference type="EMBL" id="BAAAFG010000014">
    <property type="protein sequence ID" value="GAA0872250.1"/>
    <property type="molecule type" value="Genomic_DNA"/>
</dbReference>
<proteinExistence type="predicted"/>
<gene>
    <name evidence="1" type="ORF">GCM10009117_13970</name>
</gene>
<dbReference type="RefSeq" id="WP_343765254.1">
    <property type="nucleotide sequence ID" value="NZ_BAAAFG010000014.1"/>
</dbReference>
<dbReference type="Proteomes" id="UP001500507">
    <property type="component" value="Unassembled WGS sequence"/>
</dbReference>
<sequence>MKKLYFYALMLGIVLSGCSKNDDDGDGDAQQFDCSNPNIITQQYLDAANAFLNNPTEDSCNDLREEAIEFLEAIEQCNIAVGTDVEALIQEYQDLDCSDFAG</sequence>
<organism evidence="1 2">
    <name type="scientific">Gangjinia marincola</name>
    <dbReference type="NCBI Taxonomy" id="578463"/>
    <lineage>
        <taxon>Bacteria</taxon>
        <taxon>Pseudomonadati</taxon>
        <taxon>Bacteroidota</taxon>
        <taxon>Flavobacteriia</taxon>
        <taxon>Flavobacteriales</taxon>
        <taxon>Flavobacteriaceae</taxon>
        <taxon>Gangjinia</taxon>
    </lineage>
</organism>